<dbReference type="InterPro" id="IPR013767">
    <property type="entry name" value="PAS_fold"/>
</dbReference>
<accession>A0A369TD58</accession>
<name>A0A369TD58_9PROT</name>
<dbReference type="Proteomes" id="UP000253941">
    <property type="component" value="Unassembled WGS sequence"/>
</dbReference>
<dbReference type="PANTHER" id="PTHR43065">
    <property type="entry name" value="SENSOR HISTIDINE KINASE"/>
    <property type="match status" value="1"/>
</dbReference>
<dbReference type="EMBL" id="QPMH01000007">
    <property type="protein sequence ID" value="RDD62097.1"/>
    <property type="molecule type" value="Genomic_DNA"/>
</dbReference>
<keyword evidence="5" id="KW-0547">Nucleotide-binding</keyword>
<dbReference type="Gene3D" id="3.30.565.10">
    <property type="entry name" value="Histidine kinase-like ATPase, C-terminal domain"/>
    <property type="match status" value="1"/>
</dbReference>
<dbReference type="InterPro" id="IPR000014">
    <property type="entry name" value="PAS"/>
</dbReference>
<dbReference type="SUPFAM" id="SSF55785">
    <property type="entry name" value="PYP-like sensor domain (PAS domain)"/>
    <property type="match status" value="1"/>
</dbReference>
<dbReference type="SMART" id="SM00388">
    <property type="entry name" value="HisKA"/>
    <property type="match status" value="1"/>
</dbReference>
<dbReference type="PANTHER" id="PTHR43065:SF10">
    <property type="entry name" value="PEROXIDE STRESS-ACTIVATED HISTIDINE KINASE MAK3"/>
    <property type="match status" value="1"/>
</dbReference>
<evidence type="ECO:0000256" key="6">
    <source>
        <dbReference type="ARBA" id="ARBA00022777"/>
    </source>
</evidence>
<dbReference type="InterPro" id="IPR005467">
    <property type="entry name" value="His_kinase_dom"/>
</dbReference>
<keyword evidence="3" id="KW-0597">Phosphoprotein</keyword>
<reference evidence="11 12" key="1">
    <citation type="submission" date="2018-07" db="EMBL/GenBank/DDBJ databases">
        <title>Venubactetium sediminum gen. nov., sp. nov., isolated from a marine solar saltern.</title>
        <authorList>
            <person name="Wang S."/>
        </authorList>
    </citation>
    <scope>NUCLEOTIDE SEQUENCE [LARGE SCALE GENOMIC DNA]</scope>
    <source>
        <strain evidence="11 12">WD2A32</strain>
    </source>
</reference>
<dbReference type="SUPFAM" id="SSF55874">
    <property type="entry name" value="ATPase domain of HSP90 chaperone/DNA topoisomerase II/histidine kinase"/>
    <property type="match status" value="1"/>
</dbReference>
<dbReference type="AlphaFoldDB" id="A0A369TD58"/>
<feature type="domain" description="Histidine kinase" evidence="9">
    <location>
        <begin position="150"/>
        <end position="368"/>
    </location>
</feature>
<dbReference type="GO" id="GO:0005524">
    <property type="term" value="F:ATP binding"/>
    <property type="evidence" value="ECO:0007669"/>
    <property type="project" value="UniProtKB-KW"/>
</dbReference>
<evidence type="ECO:0000259" key="10">
    <source>
        <dbReference type="PROSITE" id="PS50112"/>
    </source>
</evidence>
<evidence type="ECO:0000256" key="4">
    <source>
        <dbReference type="ARBA" id="ARBA00022679"/>
    </source>
</evidence>
<dbReference type="InterPro" id="IPR035965">
    <property type="entry name" value="PAS-like_dom_sf"/>
</dbReference>
<dbReference type="GO" id="GO:0000155">
    <property type="term" value="F:phosphorelay sensor kinase activity"/>
    <property type="evidence" value="ECO:0007669"/>
    <property type="project" value="InterPro"/>
</dbReference>
<dbReference type="CDD" id="cd00130">
    <property type="entry name" value="PAS"/>
    <property type="match status" value="1"/>
</dbReference>
<dbReference type="Pfam" id="PF00989">
    <property type="entry name" value="PAS"/>
    <property type="match status" value="1"/>
</dbReference>
<dbReference type="NCBIfam" id="TIGR00229">
    <property type="entry name" value="sensory_box"/>
    <property type="match status" value="1"/>
</dbReference>
<dbReference type="Gene3D" id="3.30.450.20">
    <property type="entry name" value="PAS domain"/>
    <property type="match status" value="1"/>
</dbReference>
<evidence type="ECO:0000256" key="1">
    <source>
        <dbReference type="ARBA" id="ARBA00000085"/>
    </source>
</evidence>
<evidence type="ECO:0000313" key="11">
    <source>
        <dbReference type="EMBL" id="RDD62097.1"/>
    </source>
</evidence>
<comment type="catalytic activity">
    <reaction evidence="1">
        <text>ATP + protein L-histidine = ADP + protein N-phospho-L-histidine.</text>
        <dbReference type="EC" id="2.7.13.3"/>
    </reaction>
</comment>
<dbReference type="RefSeq" id="WP_114581995.1">
    <property type="nucleotide sequence ID" value="NZ_QPMH01000007.1"/>
</dbReference>
<dbReference type="InterPro" id="IPR036890">
    <property type="entry name" value="HATPase_C_sf"/>
</dbReference>
<evidence type="ECO:0000313" key="12">
    <source>
        <dbReference type="Proteomes" id="UP000253941"/>
    </source>
</evidence>
<dbReference type="Pfam" id="PF02518">
    <property type="entry name" value="HATPase_c"/>
    <property type="match status" value="1"/>
</dbReference>
<dbReference type="PRINTS" id="PR00344">
    <property type="entry name" value="BCTRLSENSOR"/>
</dbReference>
<evidence type="ECO:0000259" key="9">
    <source>
        <dbReference type="PROSITE" id="PS50109"/>
    </source>
</evidence>
<dbReference type="PROSITE" id="PS50109">
    <property type="entry name" value="HIS_KIN"/>
    <property type="match status" value="1"/>
</dbReference>
<dbReference type="SUPFAM" id="SSF47384">
    <property type="entry name" value="Homodimeric domain of signal transducing histidine kinase"/>
    <property type="match status" value="1"/>
</dbReference>
<keyword evidence="6" id="KW-0418">Kinase</keyword>
<dbReference type="SMART" id="SM00091">
    <property type="entry name" value="PAS"/>
    <property type="match status" value="1"/>
</dbReference>
<dbReference type="InterPro" id="IPR004358">
    <property type="entry name" value="Sig_transdc_His_kin-like_C"/>
</dbReference>
<dbReference type="Gene3D" id="1.10.287.130">
    <property type="match status" value="1"/>
</dbReference>
<dbReference type="InterPro" id="IPR003661">
    <property type="entry name" value="HisK_dim/P_dom"/>
</dbReference>
<keyword evidence="8" id="KW-0902">Two-component regulatory system</keyword>
<proteinExistence type="predicted"/>
<dbReference type="CDD" id="cd00082">
    <property type="entry name" value="HisKA"/>
    <property type="match status" value="1"/>
</dbReference>
<dbReference type="GO" id="GO:0006355">
    <property type="term" value="P:regulation of DNA-templated transcription"/>
    <property type="evidence" value="ECO:0007669"/>
    <property type="project" value="InterPro"/>
</dbReference>
<feature type="domain" description="PAS" evidence="10">
    <location>
        <begin position="23"/>
        <end position="71"/>
    </location>
</feature>
<dbReference type="EC" id="2.7.13.3" evidence="2"/>
<dbReference type="Pfam" id="PF00512">
    <property type="entry name" value="HisKA"/>
    <property type="match status" value="1"/>
</dbReference>
<evidence type="ECO:0000256" key="5">
    <source>
        <dbReference type="ARBA" id="ARBA00022741"/>
    </source>
</evidence>
<protein>
    <recommendedName>
        <fullName evidence="2">histidine kinase</fullName>
        <ecNumber evidence="2">2.7.13.3</ecNumber>
    </recommendedName>
</protein>
<evidence type="ECO:0000256" key="3">
    <source>
        <dbReference type="ARBA" id="ARBA00022553"/>
    </source>
</evidence>
<sequence>MTGSRTTARHLTPESDGFEASAILNALAEPVFVVDEAGRFRRLNNAAEQFFAASAQTLIGRPVSDVIAADSPVFHLMEQARGGANSVAQYGVTIESPRFGSRYVSIEISPIPEMRGCVAVAMQERTIARKIDHQLTHRNAARSVTAMAAMLAHEVKNPLSGIRGAAQLLEQSASDEDRALTRLITEEADRIVSLVDRMEMFSDVRPIERGALNIHEVLEHVRRVAQNGVARGVRIRESYDPSLPAVLGNRDLLIQALLNLVKNAAEAAGEEDGEIVLSTRYQQGVRLAVPGSGSRVDLPLMVGVQDNGPGIPEELQAHLFDPFVTTKSAGKGLGLALVAKIVGDHGGVIEFDSEPRRTIFRIMLPKAEGEGGA</sequence>
<organism evidence="11 12">
    <name type="scientific">Ferruginivarius sediminum</name>
    <dbReference type="NCBI Taxonomy" id="2661937"/>
    <lineage>
        <taxon>Bacteria</taxon>
        <taxon>Pseudomonadati</taxon>
        <taxon>Pseudomonadota</taxon>
        <taxon>Alphaproteobacteria</taxon>
        <taxon>Rhodospirillales</taxon>
        <taxon>Rhodospirillaceae</taxon>
        <taxon>Ferruginivarius</taxon>
    </lineage>
</organism>
<evidence type="ECO:0000256" key="7">
    <source>
        <dbReference type="ARBA" id="ARBA00022840"/>
    </source>
</evidence>
<dbReference type="InterPro" id="IPR036097">
    <property type="entry name" value="HisK_dim/P_sf"/>
</dbReference>
<keyword evidence="4" id="KW-0808">Transferase</keyword>
<keyword evidence="12" id="KW-1185">Reference proteome</keyword>
<keyword evidence="7" id="KW-0067">ATP-binding</keyword>
<comment type="caution">
    <text evidence="11">The sequence shown here is derived from an EMBL/GenBank/DDBJ whole genome shotgun (WGS) entry which is preliminary data.</text>
</comment>
<evidence type="ECO:0000256" key="8">
    <source>
        <dbReference type="ARBA" id="ARBA00023012"/>
    </source>
</evidence>
<dbReference type="PROSITE" id="PS50112">
    <property type="entry name" value="PAS"/>
    <property type="match status" value="1"/>
</dbReference>
<evidence type="ECO:0000256" key="2">
    <source>
        <dbReference type="ARBA" id="ARBA00012438"/>
    </source>
</evidence>
<dbReference type="SMART" id="SM00387">
    <property type="entry name" value="HATPase_c"/>
    <property type="match status" value="1"/>
</dbReference>
<dbReference type="InterPro" id="IPR003594">
    <property type="entry name" value="HATPase_dom"/>
</dbReference>
<gene>
    <name evidence="11" type="ORF">DRB17_09680</name>
</gene>